<evidence type="ECO:0000256" key="4">
    <source>
        <dbReference type="ARBA" id="ARBA00022807"/>
    </source>
</evidence>
<comment type="similarity">
    <text evidence="1">Belongs to the peptidase C40 family.</text>
</comment>
<dbReference type="PANTHER" id="PTHR47359">
    <property type="entry name" value="PEPTIDOGLYCAN DL-ENDOPEPTIDASE CWLO"/>
    <property type="match status" value="1"/>
</dbReference>
<dbReference type="Pfam" id="PF00877">
    <property type="entry name" value="NLPC_P60"/>
    <property type="match status" value="1"/>
</dbReference>
<keyword evidence="7" id="KW-1185">Reference proteome</keyword>
<organism evidence="6 7">
    <name type="scientific">Amnibacterium endophyticum</name>
    <dbReference type="NCBI Taxonomy" id="2109337"/>
    <lineage>
        <taxon>Bacteria</taxon>
        <taxon>Bacillati</taxon>
        <taxon>Actinomycetota</taxon>
        <taxon>Actinomycetes</taxon>
        <taxon>Micrococcales</taxon>
        <taxon>Microbacteriaceae</taxon>
        <taxon>Amnibacterium</taxon>
    </lineage>
</organism>
<dbReference type="InterPro" id="IPR038765">
    <property type="entry name" value="Papain-like_cys_pep_sf"/>
</dbReference>
<comment type="caution">
    <text evidence="6">The sequence shown here is derived from an EMBL/GenBank/DDBJ whole genome shotgun (WGS) entry which is preliminary data.</text>
</comment>
<dbReference type="InterPro" id="IPR000064">
    <property type="entry name" value="NLP_P60_dom"/>
</dbReference>
<feature type="domain" description="NlpC/P60" evidence="5">
    <location>
        <begin position="135"/>
        <end position="258"/>
    </location>
</feature>
<name>A0ABW4LDJ7_9MICO</name>
<evidence type="ECO:0000256" key="3">
    <source>
        <dbReference type="ARBA" id="ARBA00022801"/>
    </source>
</evidence>
<dbReference type="Gene3D" id="3.90.1720.10">
    <property type="entry name" value="endopeptidase domain like (from Nostoc punctiforme)"/>
    <property type="match status" value="1"/>
</dbReference>
<dbReference type="PANTHER" id="PTHR47359:SF3">
    <property type="entry name" value="NLP_P60 DOMAIN-CONTAINING PROTEIN-RELATED"/>
    <property type="match status" value="1"/>
</dbReference>
<evidence type="ECO:0000256" key="1">
    <source>
        <dbReference type="ARBA" id="ARBA00007074"/>
    </source>
</evidence>
<sequence>MRHRARSIITSTLGVAATAGLIAGVPLAIAPHDTPVAATSGVARVDAQTAALTRLDRLEQQADAAGVAAQKANEALLQHRSATTEAAAAQAEDALKSVARQQDPQLTALARVLGPETVADGGEEQVDADSVISSKSRAAKAVRFARSQKGKPYRFAGSGMGAYDCSGLTMRSYSKAGKGIGGHSATRQYNTAKKNHRLVSYGKKRVGDLIFYGRPGSVYHVAIYSGHGKMIEAPYPGKRVREVKVRNGGRLSVVGRPA</sequence>
<evidence type="ECO:0000256" key="2">
    <source>
        <dbReference type="ARBA" id="ARBA00022670"/>
    </source>
</evidence>
<dbReference type="SUPFAM" id="SSF54001">
    <property type="entry name" value="Cysteine proteinases"/>
    <property type="match status" value="1"/>
</dbReference>
<accession>A0ABW4LDJ7</accession>
<evidence type="ECO:0000313" key="6">
    <source>
        <dbReference type="EMBL" id="MFD1721340.1"/>
    </source>
</evidence>
<keyword evidence="4" id="KW-0788">Thiol protease</keyword>
<dbReference type="InterPro" id="IPR051794">
    <property type="entry name" value="PG_Endopeptidase_C40"/>
</dbReference>
<protein>
    <submittedName>
        <fullName evidence="6">C40 family peptidase</fullName>
    </submittedName>
</protein>
<evidence type="ECO:0000313" key="7">
    <source>
        <dbReference type="Proteomes" id="UP001597347"/>
    </source>
</evidence>
<dbReference type="Proteomes" id="UP001597347">
    <property type="component" value="Unassembled WGS sequence"/>
</dbReference>
<evidence type="ECO:0000259" key="5">
    <source>
        <dbReference type="PROSITE" id="PS51935"/>
    </source>
</evidence>
<dbReference type="PROSITE" id="PS51935">
    <property type="entry name" value="NLPC_P60"/>
    <property type="match status" value="1"/>
</dbReference>
<keyword evidence="2" id="KW-0645">Protease</keyword>
<keyword evidence="3" id="KW-0378">Hydrolase</keyword>
<dbReference type="EMBL" id="JBHUEA010000008">
    <property type="protein sequence ID" value="MFD1721340.1"/>
    <property type="molecule type" value="Genomic_DNA"/>
</dbReference>
<gene>
    <name evidence="6" type="ORF">ACFSBI_07235</name>
</gene>
<dbReference type="RefSeq" id="WP_377933484.1">
    <property type="nucleotide sequence ID" value="NZ_JBHUEA010000008.1"/>
</dbReference>
<reference evidence="7" key="1">
    <citation type="journal article" date="2019" name="Int. J. Syst. Evol. Microbiol.">
        <title>The Global Catalogue of Microorganisms (GCM) 10K type strain sequencing project: providing services to taxonomists for standard genome sequencing and annotation.</title>
        <authorList>
            <consortium name="The Broad Institute Genomics Platform"/>
            <consortium name="The Broad Institute Genome Sequencing Center for Infectious Disease"/>
            <person name="Wu L."/>
            <person name="Ma J."/>
        </authorList>
    </citation>
    <scope>NUCLEOTIDE SEQUENCE [LARGE SCALE GENOMIC DNA]</scope>
    <source>
        <strain evidence="7">CGMCC 1.12471</strain>
    </source>
</reference>
<proteinExistence type="inferred from homology"/>